<dbReference type="AlphaFoldDB" id="A0A5P2H0W6"/>
<reference evidence="3 4" key="1">
    <citation type="submission" date="2019-09" db="EMBL/GenBank/DDBJ databases">
        <title>FDA dAtabase for Regulatory Grade micrObial Sequences (FDA-ARGOS): Supporting development and validation of Infectious Disease Dx tests.</title>
        <authorList>
            <person name="Sciortino C."/>
            <person name="Tallon L."/>
            <person name="Sadzewicz L."/>
            <person name="Vavikolanu K."/>
            <person name="Mehta A."/>
            <person name="Aluvathingal J."/>
            <person name="Nadendla S."/>
            <person name="Nandy P."/>
            <person name="Geyer C."/>
            <person name="Yan Y."/>
            <person name="Sichtig H."/>
        </authorList>
    </citation>
    <scope>NUCLEOTIDE SEQUENCE [LARGE SCALE GENOMIC DNA]</scope>
    <source>
        <strain evidence="3 4">FDAARGOS_664</strain>
    </source>
</reference>
<dbReference type="GO" id="GO:0016787">
    <property type="term" value="F:hydrolase activity"/>
    <property type="evidence" value="ECO:0007669"/>
    <property type="project" value="UniProtKB-KW"/>
</dbReference>
<accession>A0A5P2H0W6</accession>
<dbReference type="Proteomes" id="UP000322822">
    <property type="component" value="Chromosome 1"/>
</dbReference>
<dbReference type="SUPFAM" id="SSF53474">
    <property type="entry name" value="alpha/beta-Hydrolases"/>
    <property type="match status" value="1"/>
</dbReference>
<evidence type="ECO:0000313" key="3">
    <source>
        <dbReference type="EMBL" id="QET01374.1"/>
    </source>
</evidence>
<gene>
    <name evidence="3" type="ORF">FOB72_04520</name>
</gene>
<dbReference type="Pfam" id="PF12697">
    <property type="entry name" value="Abhydrolase_6"/>
    <property type="match status" value="1"/>
</dbReference>
<evidence type="ECO:0000313" key="4">
    <source>
        <dbReference type="Proteomes" id="UP000322822"/>
    </source>
</evidence>
<name>A0A5P2H0W6_9BURK</name>
<proteinExistence type="predicted"/>
<evidence type="ECO:0000256" key="1">
    <source>
        <dbReference type="ARBA" id="ARBA00022801"/>
    </source>
</evidence>
<evidence type="ECO:0000259" key="2">
    <source>
        <dbReference type="Pfam" id="PF12697"/>
    </source>
</evidence>
<dbReference type="GO" id="GO:0016020">
    <property type="term" value="C:membrane"/>
    <property type="evidence" value="ECO:0007669"/>
    <property type="project" value="TreeGrafter"/>
</dbReference>
<dbReference type="Gene3D" id="3.40.50.1820">
    <property type="entry name" value="alpha/beta hydrolase"/>
    <property type="match status" value="1"/>
</dbReference>
<dbReference type="PANTHER" id="PTHR43798">
    <property type="entry name" value="MONOACYLGLYCEROL LIPASE"/>
    <property type="match status" value="1"/>
</dbReference>
<protein>
    <submittedName>
        <fullName evidence="3">Alpha/beta hydrolase</fullName>
    </submittedName>
</protein>
<dbReference type="InterPro" id="IPR000073">
    <property type="entry name" value="AB_hydrolase_1"/>
</dbReference>
<feature type="domain" description="AB hydrolase-1" evidence="2">
    <location>
        <begin position="35"/>
        <end position="265"/>
    </location>
</feature>
<dbReference type="InterPro" id="IPR029058">
    <property type="entry name" value="AB_hydrolase_fold"/>
</dbReference>
<dbReference type="PANTHER" id="PTHR43798:SF31">
    <property type="entry name" value="AB HYDROLASE SUPERFAMILY PROTEIN YCLE"/>
    <property type="match status" value="1"/>
</dbReference>
<organism evidence="3 4">
    <name type="scientific">Cupriavidus pauculus</name>
    <dbReference type="NCBI Taxonomy" id="82633"/>
    <lineage>
        <taxon>Bacteria</taxon>
        <taxon>Pseudomonadati</taxon>
        <taxon>Pseudomonadota</taxon>
        <taxon>Betaproteobacteria</taxon>
        <taxon>Burkholderiales</taxon>
        <taxon>Burkholderiaceae</taxon>
        <taxon>Cupriavidus</taxon>
    </lineage>
</organism>
<dbReference type="EMBL" id="CP044065">
    <property type="protein sequence ID" value="QET01374.1"/>
    <property type="molecule type" value="Genomic_DNA"/>
</dbReference>
<dbReference type="InterPro" id="IPR050266">
    <property type="entry name" value="AB_hydrolase_sf"/>
</dbReference>
<dbReference type="OrthoDB" id="9785847at2"/>
<keyword evidence="1 3" id="KW-0378">Hydrolase</keyword>
<dbReference type="PRINTS" id="PR00111">
    <property type="entry name" value="ABHYDROLASE"/>
</dbReference>
<dbReference type="RefSeq" id="WP_150371427.1">
    <property type="nucleotide sequence ID" value="NZ_CP044065.1"/>
</dbReference>
<sequence>MPRQYLLQTSHGQIAVEDSGRAGAHHSHTSRTPPVLLIHGNSSCRAVFRHQMEGPLAASHRLIAFDLPGHGESSNAIDPIRTYTRSGFADAAIELLARLCIDDVILVGWSLGGHIALEIAAHFRGVRGMLICGTPPVGRDLSVGFLPAPHMRLASQQVLSAEDIETFGHAIFGEHFTPELRAAIARTDGIARKTMFEAARAGAGVDQRALVESLPVPLAIVNGANDRFLNLDYIDSLAYANLWEGRCLRLPHVGHAPFREAPAQFDPVLARFLRDMTQDTAH</sequence>